<dbReference type="Pfam" id="PF00027">
    <property type="entry name" value="cNMP_binding"/>
    <property type="match status" value="2"/>
</dbReference>
<feature type="non-terminal residue" evidence="3">
    <location>
        <position position="340"/>
    </location>
</feature>
<evidence type="ECO:0000259" key="2">
    <source>
        <dbReference type="PROSITE" id="PS50042"/>
    </source>
</evidence>
<sequence>MKKPSLSAAQTEVDGTESAVNTEITPEEKNFLRRVLQKHFLFASLTAEERDEVIMRMKKEGVEGGQVVFKQGDEGDCCFAIQSGTFVVSIDRQNVKTLGKTNTFGELAMLYNVKRTATVKCTRTGVLWEISGRTFKKVMKLLQGRNLTHLVKFFSDEPDFAALTDEEKQLLSSSCTVQKFEDKDQILRQGDPGDWLFIIQSGRVRSRYADGRMITLEAGSLIGGLSLINDWKHHYDSRADGRVVCLALGKSSLAKLTPAIKSSLGRATKKVLLKNLSFYDQLDAAQQNCLLDVMEEKTYAEKDVIVSPDEGLDEARVFILLNGFVQVERMVESDTRSPRG</sequence>
<protein>
    <recommendedName>
        <fullName evidence="2">Cyclic nucleotide-binding domain-containing protein</fullName>
    </recommendedName>
</protein>
<dbReference type="SMART" id="SM00100">
    <property type="entry name" value="cNMP"/>
    <property type="match status" value="2"/>
</dbReference>
<reference evidence="3 4" key="1">
    <citation type="submission" date="2020-04" db="EMBL/GenBank/DDBJ databases">
        <title>Perkinsus chesapeaki whole genome sequence.</title>
        <authorList>
            <person name="Bogema D.R."/>
        </authorList>
    </citation>
    <scope>NUCLEOTIDE SEQUENCE [LARGE SCALE GENOMIC DNA]</scope>
    <source>
        <strain evidence="3">ATCC PRA-425</strain>
    </source>
</reference>
<dbReference type="CDD" id="cd00038">
    <property type="entry name" value="CAP_ED"/>
    <property type="match status" value="2"/>
</dbReference>
<evidence type="ECO:0000313" key="4">
    <source>
        <dbReference type="Proteomes" id="UP000591131"/>
    </source>
</evidence>
<dbReference type="InterPro" id="IPR000595">
    <property type="entry name" value="cNMP-bd_dom"/>
</dbReference>
<dbReference type="OrthoDB" id="100546at2759"/>
<dbReference type="InterPro" id="IPR014710">
    <property type="entry name" value="RmlC-like_jellyroll"/>
</dbReference>
<dbReference type="PANTHER" id="PTHR11635:SF152">
    <property type="entry name" value="CAMP-DEPENDENT PROTEIN KINASE TYPE I REGULATORY SUBUNIT-RELATED"/>
    <property type="match status" value="1"/>
</dbReference>
<feature type="domain" description="Cyclic nucleotide-binding" evidence="2">
    <location>
        <begin position="41"/>
        <end position="139"/>
    </location>
</feature>
<proteinExistence type="predicted"/>
<feature type="region of interest" description="Disordered" evidence="1">
    <location>
        <begin position="1"/>
        <end position="22"/>
    </location>
</feature>
<dbReference type="GO" id="GO:0034236">
    <property type="term" value="F:protein kinase A catalytic subunit binding"/>
    <property type="evidence" value="ECO:0007669"/>
    <property type="project" value="TreeGrafter"/>
</dbReference>
<dbReference type="SUPFAM" id="SSF51206">
    <property type="entry name" value="cAMP-binding domain-like"/>
    <property type="match status" value="3"/>
</dbReference>
<dbReference type="GO" id="GO:0004862">
    <property type="term" value="F:cAMP-dependent protein kinase inhibitor activity"/>
    <property type="evidence" value="ECO:0007669"/>
    <property type="project" value="TreeGrafter"/>
</dbReference>
<evidence type="ECO:0000313" key="3">
    <source>
        <dbReference type="EMBL" id="KAF4668370.1"/>
    </source>
</evidence>
<organism evidence="3 4">
    <name type="scientific">Perkinsus chesapeaki</name>
    <name type="common">Clam parasite</name>
    <name type="synonym">Perkinsus andrewsi</name>
    <dbReference type="NCBI Taxonomy" id="330153"/>
    <lineage>
        <taxon>Eukaryota</taxon>
        <taxon>Sar</taxon>
        <taxon>Alveolata</taxon>
        <taxon>Perkinsozoa</taxon>
        <taxon>Perkinsea</taxon>
        <taxon>Perkinsida</taxon>
        <taxon>Perkinsidae</taxon>
        <taxon>Perkinsus</taxon>
    </lineage>
</organism>
<dbReference type="Gene3D" id="2.60.120.10">
    <property type="entry name" value="Jelly Rolls"/>
    <property type="match status" value="3"/>
</dbReference>
<dbReference type="EMBL" id="JAAPAO010000192">
    <property type="protein sequence ID" value="KAF4668370.1"/>
    <property type="molecule type" value="Genomic_DNA"/>
</dbReference>
<dbReference type="InterPro" id="IPR018490">
    <property type="entry name" value="cNMP-bd_dom_sf"/>
</dbReference>
<dbReference type="PROSITE" id="PS00889">
    <property type="entry name" value="CNMP_BINDING_2"/>
    <property type="match status" value="1"/>
</dbReference>
<comment type="caution">
    <text evidence="3">The sequence shown here is derived from an EMBL/GenBank/DDBJ whole genome shotgun (WGS) entry which is preliminary data.</text>
</comment>
<evidence type="ECO:0000256" key="1">
    <source>
        <dbReference type="SAM" id="MobiDB-lite"/>
    </source>
</evidence>
<dbReference type="AlphaFoldDB" id="A0A7J6MB03"/>
<name>A0A7J6MB03_PERCH</name>
<dbReference type="InterPro" id="IPR050503">
    <property type="entry name" value="cAMP-dep_PK_reg_su-like"/>
</dbReference>
<gene>
    <name evidence="3" type="ORF">FOL47_003075</name>
</gene>
<dbReference type="InterPro" id="IPR018488">
    <property type="entry name" value="cNMP-bd_CS"/>
</dbReference>
<keyword evidence="4" id="KW-1185">Reference proteome</keyword>
<dbReference type="GO" id="GO:0005829">
    <property type="term" value="C:cytosol"/>
    <property type="evidence" value="ECO:0007669"/>
    <property type="project" value="TreeGrafter"/>
</dbReference>
<feature type="domain" description="Cyclic nucleotide-binding" evidence="2">
    <location>
        <begin position="159"/>
        <end position="256"/>
    </location>
</feature>
<dbReference type="Proteomes" id="UP000591131">
    <property type="component" value="Unassembled WGS sequence"/>
</dbReference>
<dbReference type="GO" id="GO:0030552">
    <property type="term" value="F:cAMP binding"/>
    <property type="evidence" value="ECO:0007669"/>
    <property type="project" value="TreeGrafter"/>
</dbReference>
<dbReference type="GO" id="GO:0005952">
    <property type="term" value="C:cAMP-dependent protein kinase complex"/>
    <property type="evidence" value="ECO:0007669"/>
    <property type="project" value="InterPro"/>
</dbReference>
<dbReference type="PROSITE" id="PS50042">
    <property type="entry name" value="CNMP_BINDING_3"/>
    <property type="match status" value="2"/>
</dbReference>
<dbReference type="PANTHER" id="PTHR11635">
    <property type="entry name" value="CAMP-DEPENDENT PROTEIN KINASE REGULATORY CHAIN"/>
    <property type="match status" value="1"/>
</dbReference>
<accession>A0A7J6MB03</accession>